<evidence type="ECO:0000313" key="2">
    <source>
        <dbReference type="Proteomes" id="UP001310890"/>
    </source>
</evidence>
<reference evidence="1" key="1">
    <citation type="submission" date="2023-08" db="EMBL/GenBank/DDBJ databases">
        <title>Black Yeasts Isolated from many extreme environments.</title>
        <authorList>
            <person name="Coleine C."/>
            <person name="Stajich J.E."/>
            <person name="Selbmann L."/>
        </authorList>
    </citation>
    <scope>NUCLEOTIDE SEQUENCE</scope>
    <source>
        <strain evidence="1">CCFEE 5401</strain>
    </source>
</reference>
<organism evidence="1 2">
    <name type="scientific">Meristemomyces frigidus</name>
    <dbReference type="NCBI Taxonomy" id="1508187"/>
    <lineage>
        <taxon>Eukaryota</taxon>
        <taxon>Fungi</taxon>
        <taxon>Dikarya</taxon>
        <taxon>Ascomycota</taxon>
        <taxon>Pezizomycotina</taxon>
        <taxon>Dothideomycetes</taxon>
        <taxon>Dothideomycetidae</taxon>
        <taxon>Mycosphaerellales</taxon>
        <taxon>Teratosphaeriaceae</taxon>
        <taxon>Meristemomyces</taxon>
    </lineage>
</organism>
<accession>A0AAN7YJR4</accession>
<proteinExistence type="predicted"/>
<sequence length="87" mass="9062">MPEPLTIACSVVGLVTATGNLIPALYTMGSTIKNAARLAQDVSSELATTTLILEQLSSYINGVAKAAITELNLITVEQLTATLTDAR</sequence>
<name>A0AAN7YJR4_9PEZI</name>
<gene>
    <name evidence="1" type="ORF">LTR62_002837</name>
</gene>
<dbReference type="EMBL" id="JAVRRL010000002">
    <property type="protein sequence ID" value="KAK5118324.1"/>
    <property type="molecule type" value="Genomic_DNA"/>
</dbReference>
<comment type="caution">
    <text evidence="1">The sequence shown here is derived from an EMBL/GenBank/DDBJ whole genome shotgun (WGS) entry which is preliminary data.</text>
</comment>
<dbReference type="AlphaFoldDB" id="A0AAN7YJR4"/>
<dbReference type="Proteomes" id="UP001310890">
    <property type="component" value="Unassembled WGS sequence"/>
</dbReference>
<evidence type="ECO:0000313" key="1">
    <source>
        <dbReference type="EMBL" id="KAK5118324.1"/>
    </source>
</evidence>
<protein>
    <submittedName>
        <fullName evidence="1">Uncharacterized protein</fullName>
    </submittedName>
</protein>